<accession>R0BE01</accession>
<proteinExistence type="predicted"/>
<reference evidence="2 3" key="1">
    <citation type="submission" date="2013-01" db="EMBL/GenBank/DDBJ databases">
        <title>The Genome Sequence of Clostridium bolteae 90A9.</title>
        <authorList>
            <consortium name="The Broad Institute Genome Sequencing Platform"/>
            <person name="Earl A."/>
            <person name="Ward D."/>
            <person name="Feldgarden M."/>
            <person name="Gevers D."/>
            <person name="Courvalin P."/>
            <person name="Lambert T."/>
            <person name="Walker B."/>
            <person name="Young S.K."/>
            <person name="Zeng Q."/>
            <person name="Gargeya S."/>
            <person name="Fitzgerald M."/>
            <person name="Haas B."/>
            <person name="Abouelleil A."/>
            <person name="Alvarado L."/>
            <person name="Arachchi H.M."/>
            <person name="Berlin A.M."/>
            <person name="Chapman S.B."/>
            <person name="Dewar J."/>
            <person name="Goldberg J."/>
            <person name="Griggs A."/>
            <person name="Gujja S."/>
            <person name="Hansen M."/>
            <person name="Howarth C."/>
            <person name="Imamovic A."/>
            <person name="Larimer J."/>
            <person name="McCowan C."/>
            <person name="Murphy C."/>
            <person name="Neiman D."/>
            <person name="Pearson M."/>
            <person name="Priest M."/>
            <person name="Roberts A."/>
            <person name="Saif S."/>
            <person name="Shea T."/>
            <person name="Sisk P."/>
            <person name="Sykes S."/>
            <person name="Wortman J."/>
            <person name="Nusbaum C."/>
            <person name="Birren B."/>
        </authorList>
    </citation>
    <scope>NUCLEOTIDE SEQUENCE [LARGE SCALE GENOMIC DNA]</scope>
    <source>
        <strain evidence="2 3">90A9</strain>
    </source>
</reference>
<dbReference type="AlphaFoldDB" id="R0BE01"/>
<comment type="caution">
    <text evidence="2">The sequence shown here is derived from an EMBL/GenBank/DDBJ whole genome shotgun (WGS) entry which is preliminary data.</text>
</comment>
<dbReference type="PATRIC" id="fig|997894.4.peg.5790"/>
<dbReference type="OrthoDB" id="9948691at2"/>
<gene>
    <name evidence="2" type="ORF">HMPREF1085_05558</name>
</gene>
<sequence length="80" mass="8725">MLDKKNSYEGLYVYHQKDIQMIRDYLDTVTAHGVAAARQLGSMATILESGKSLESYLKPQKGSDKSGTTEQDGQGGENAV</sequence>
<evidence type="ECO:0000256" key="1">
    <source>
        <dbReference type="SAM" id="MobiDB-lite"/>
    </source>
</evidence>
<organism evidence="2 3">
    <name type="scientific">Enterocloster bolteae 90A9</name>
    <dbReference type="NCBI Taxonomy" id="997894"/>
    <lineage>
        <taxon>Bacteria</taxon>
        <taxon>Bacillati</taxon>
        <taxon>Bacillota</taxon>
        <taxon>Clostridia</taxon>
        <taxon>Lachnospirales</taxon>
        <taxon>Lachnospiraceae</taxon>
        <taxon>Enterocloster</taxon>
    </lineage>
</organism>
<name>R0BE01_9FIRM</name>
<dbReference type="EMBL" id="AGYH01000018">
    <property type="protein sequence ID" value="ENZ46963.1"/>
    <property type="molecule type" value="Genomic_DNA"/>
</dbReference>
<feature type="region of interest" description="Disordered" evidence="1">
    <location>
        <begin position="55"/>
        <end position="80"/>
    </location>
</feature>
<protein>
    <submittedName>
        <fullName evidence="2">Uncharacterized protein</fullName>
    </submittedName>
</protein>
<keyword evidence="3" id="KW-1185">Reference proteome</keyword>
<evidence type="ECO:0000313" key="2">
    <source>
        <dbReference type="EMBL" id="ENZ46963.1"/>
    </source>
</evidence>
<dbReference type="Proteomes" id="UP000013126">
    <property type="component" value="Unassembled WGS sequence"/>
</dbReference>
<dbReference type="GeneID" id="23116661"/>
<evidence type="ECO:0000313" key="3">
    <source>
        <dbReference type="Proteomes" id="UP000013126"/>
    </source>
</evidence>
<dbReference type="RefSeq" id="WP_002578131.1">
    <property type="nucleotide sequence ID" value="NZ_KB851182.1"/>
</dbReference>
<dbReference type="HOGENOM" id="CLU_201034_0_0_9"/>